<sequence length="206" mass="23612">MSLFSAACVASLNAEFFTADFFNRIAQQYGQNKIDDFKDWQSLIEDAEGLDDYSKLNLANQFANRHIKYQTDTQHWDKSDYWATPIESLGSGAGDCEDYAIFKYFTLKAMGVDESKMRLMYVRALTIDEPHMVLIYFETPRDIPLVLDNYQTKIKPASQRKDLKPIYSFNGQGLWLAKARGLGNTKPNSSGTKDWTNLMTRIEQGQ</sequence>
<dbReference type="Pfam" id="PF06035">
    <property type="entry name" value="Peptidase_C93"/>
    <property type="match status" value="1"/>
</dbReference>
<reference evidence="1" key="1">
    <citation type="submission" date="2022-01" db="EMBL/GenBank/DDBJ databases">
        <title>Whole genome-based taxonomy of the Shewanellaceae.</title>
        <authorList>
            <person name="Martin-Rodriguez A.J."/>
        </authorList>
    </citation>
    <scope>NUCLEOTIDE SEQUENCE</scope>
    <source>
        <strain evidence="1">DSM 16422</strain>
    </source>
</reference>
<dbReference type="RefSeq" id="WP_248995934.1">
    <property type="nucleotide sequence ID" value="NZ_JAKIKP010000007.1"/>
</dbReference>
<evidence type="ECO:0000313" key="1">
    <source>
        <dbReference type="EMBL" id="MCL1143257.1"/>
    </source>
</evidence>
<name>A0A9X1ZPJ0_9GAMM</name>
<organism evidence="1 2">
    <name type="scientific">Shewanella gaetbuli</name>
    <dbReference type="NCBI Taxonomy" id="220752"/>
    <lineage>
        <taxon>Bacteria</taxon>
        <taxon>Pseudomonadati</taxon>
        <taxon>Pseudomonadota</taxon>
        <taxon>Gammaproteobacteria</taxon>
        <taxon>Alteromonadales</taxon>
        <taxon>Shewanellaceae</taxon>
        <taxon>Shewanella</taxon>
    </lineage>
</organism>
<dbReference type="InterPro" id="IPR038765">
    <property type="entry name" value="Papain-like_cys_pep_sf"/>
</dbReference>
<dbReference type="InterPro" id="IPR010319">
    <property type="entry name" value="Transglutaminase-like_Cys_pept"/>
</dbReference>
<gene>
    <name evidence="1" type="ORF">L2672_11185</name>
</gene>
<dbReference type="EMBL" id="JAKIKP010000007">
    <property type="protein sequence ID" value="MCL1143257.1"/>
    <property type="molecule type" value="Genomic_DNA"/>
</dbReference>
<dbReference type="Gene3D" id="3.10.620.30">
    <property type="match status" value="1"/>
</dbReference>
<dbReference type="PANTHER" id="PTHR39327">
    <property type="match status" value="1"/>
</dbReference>
<proteinExistence type="predicted"/>
<comment type="caution">
    <text evidence="1">The sequence shown here is derived from an EMBL/GenBank/DDBJ whole genome shotgun (WGS) entry which is preliminary data.</text>
</comment>
<protein>
    <submittedName>
        <fullName evidence="1">Transglutaminase-like cysteine peptidase</fullName>
    </submittedName>
</protein>
<evidence type="ECO:0000313" key="2">
    <source>
        <dbReference type="Proteomes" id="UP001139333"/>
    </source>
</evidence>
<dbReference type="SUPFAM" id="SSF54001">
    <property type="entry name" value="Cysteine proteinases"/>
    <property type="match status" value="1"/>
</dbReference>
<dbReference type="AlphaFoldDB" id="A0A9X1ZPJ0"/>
<keyword evidence="2" id="KW-1185">Reference proteome</keyword>
<accession>A0A9X1ZPJ0</accession>
<dbReference type="Proteomes" id="UP001139333">
    <property type="component" value="Unassembled WGS sequence"/>
</dbReference>
<dbReference type="PANTHER" id="PTHR39327:SF1">
    <property type="entry name" value="BLR5470 PROTEIN"/>
    <property type="match status" value="1"/>
</dbReference>